<dbReference type="InterPro" id="IPR000257">
    <property type="entry name" value="Uroporphyrinogen_deCOase"/>
</dbReference>
<dbReference type="GO" id="GO:0006779">
    <property type="term" value="P:porphyrin-containing compound biosynthetic process"/>
    <property type="evidence" value="ECO:0007669"/>
    <property type="project" value="InterPro"/>
</dbReference>
<sequence>ESDELIWNETQKICSIMSEYPGFIFNLGHGITPDINPSKVKVMIDAIRQ</sequence>
<organism evidence="2 3">
    <name type="scientific">SAR86 cluster bacterium</name>
    <dbReference type="NCBI Taxonomy" id="2030880"/>
    <lineage>
        <taxon>Bacteria</taxon>
        <taxon>Pseudomonadati</taxon>
        <taxon>Pseudomonadota</taxon>
        <taxon>Gammaproteobacteria</taxon>
        <taxon>SAR86 cluster</taxon>
    </lineage>
</organism>
<dbReference type="Proteomes" id="UP000319023">
    <property type="component" value="Unassembled WGS sequence"/>
</dbReference>
<evidence type="ECO:0000313" key="3">
    <source>
        <dbReference type="Proteomes" id="UP000319023"/>
    </source>
</evidence>
<evidence type="ECO:0000259" key="1">
    <source>
        <dbReference type="Pfam" id="PF01208"/>
    </source>
</evidence>
<dbReference type="EMBL" id="SHBN01000059">
    <property type="protein sequence ID" value="RZO10310.1"/>
    <property type="molecule type" value="Genomic_DNA"/>
</dbReference>
<dbReference type="Pfam" id="PF01208">
    <property type="entry name" value="URO-D"/>
    <property type="match status" value="1"/>
</dbReference>
<feature type="non-terminal residue" evidence="2">
    <location>
        <position position="1"/>
    </location>
</feature>
<protein>
    <submittedName>
        <fullName evidence="2">Uroporphyrinogen decarboxylase</fullName>
    </submittedName>
</protein>
<dbReference type="InterPro" id="IPR038071">
    <property type="entry name" value="UROD/MetE-like_sf"/>
</dbReference>
<dbReference type="GO" id="GO:0004853">
    <property type="term" value="F:uroporphyrinogen decarboxylase activity"/>
    <property type="evidence" value="ECO:0007669"/>
    <property type="project" value="InterPro"/>
</dbReference>
<dbReference type="Gene3D" id="3.20.20.210">
    <property type="match status" value="1"/>
</dbReference>
<comment type="caution">
    <text evidence="2">The sequence shown here is derived from an EMBL/GenBank/DDBJ whole genome shotgun (WGS) entry which is preliminary data.</text>
</comment>
<dbReference type="SUPFAM" id="SSF51726">
    <property type="entry name" value="UROD/MetE-like"/>
    <property type="match status" value="1"/>
</dbReference>
<gene>
    <name evidence="2" type="ORF">EVB01_03075</name>
</gene>
<accession>A0A520LQM8</accession>
<evidence type="ECO:0000313" key="2">
    <source>
        <dbReference type="EMBL" id="RZO10310.1"/>
    </source>
</evidence>
<dbReference type="AlphaFoldDB" id="A0A520LQM8"/>
<proteinExistence type="predicted"/>
<name>A0A520LQM8_9GAMM</name>
<feature type="domain" description="Uroporphyrinogen decarboxylase (URO-D)" evidence="1">
    <location>
        <begin position="2"/>
        <end position="48"/>
    </location>
</feature>
<reference evidence="2 3" key="1">
    <citation type="submission" date="2019-02" db="EMBL/GenBank/DDBJ databases">
        <title>Prokaryotic population dynamics and viral predation in marine succession experiment using metagenomics: the confinement effect.</title>
        <authorList>
            <person name="Haro-Moreno J.M."/>
            <person name="Rodriguez-Valera F."/>
            <person name="Lopez-Perez M."/>
        </authorList>
    </citation>
    <scope>NUCLEOTIDE SEQUENCE [LARGE SCALE GENOMIC DNA]</scope>
    <source>
        <strain evidence="2">MED-G168</strain>
    </source>
</reference>